<sequence>MTSEITYAEVRFKNESEASGTKSEPLAALKEKTSPQGSNFSYSKVLFLSLLTLLLLLAISFVIAFIRKDWTCCPKNWKSFSLNCYFISTEGKNWVESEKNCSGMKAHLLVINSKDEQDFITEKLNKKAAYFMGLSDPEGTRDWQWVDQTPYNKNATFWHRGEPSSPDERCVILNAPVRQWGWNDVPCDNIQMSICKMRKIFL</sequence>
<keyword evidence="5" id="KW-0479">Metal-binding</keyword>
<dbReference type="InterPro" id="IPR016187">
    <property type="entry name" value="CTDL_fold"/>
</dbReference>
<evidence type="ECO:0000256" key="5">
    <source>
        <dbReference type="ARBA" id="ARBA00022723"/>
    </source>
</evidence>
<evidence type="ECO:0000313" key="18">
    <source>
        <dbReference type="Proteomes" id="UP000593571"/>
    </source>
</evidence>
<dbReference type="AlphaFoldDB" id="A0A7J8JCM0"/>
<dbReference type="SUPFAM" id="SSF56436">
    <property type="entry name" value="C-type lectin-like"/>
    <property type="match status" value="1"/>
</dbReference>
<dbReference type="PROSITE" id="PS00615">
    <property type="entry name" value="C_TYPE_LECTIN_1"/>
    <property type="match status" value="1"/>
</dbReference>
<comment type="subcellular location">
    <subcellularLocation>
        <location evidence="1">Cell membrane</location>
        <topology evidence="1">Single-pass type II membrane protein</topology>
    </subcellularLocation>
</comment>
<dbReference type="InterPro" id="IPR016186">
    <property type="entry name" value="C-type_lectin-like/link_sf"/>
</dbReference>
<keyword evidence="14" id="KW-0325">Glycoprotein</keyword>
<dbReference type="PROSITE" id="PS50041">
    <property type="entry name" value="C_TYPE_LECTIN_2"/>
    <property type="match status" value="1"/>
</dbReference>
<evidence type="ECO:0000256" key="9">
    <source>
        <dbReference type="ARBA" id="ARBA00022968"/>
    </source>
</evidence>
<evidence type="ECO:0000256" key="10">
    <source>
        <dbReference type="ARBA" id="ARBA00022989"/>
    </source>
</evidence>
<keyword evidence="18" id="KW-1185">Reference proteome</keyword>
<evidence type="ECO:0000256" key="3">
    <source>
        <dbReference type="ARBA" id="ARBA00022588"/>
    </source>
</evidence>
<evidence type="ECO:0000256" key="12">
    <source>
        <dbReference type="ARBA" id="ARBA00023136"/>
    </source>
</evidence>
<evidence type="ECO:0000256" key="7">
    <source>
        <dbReference type="ARBA" id="ARBA00022837"/>
    </source>
</evidence>
<dbReference type="SMART" id="SM00034">
    <property type="entry name" value="CLECT"/>
    <property type="match status" value="1"/>
</dbReference>
<keyword evidence="4 15" id="KW-0812">Transmembrane</keyword>
<accession>A0A7J8JCM0</accession>
<dbReference type="GO" id="GO:0005886">
    <property type="term" value="C:plasma membrane"/>
    <property type="evidence" value="ECO:0007669"/>
    <property type="project" value="UniProtKB-SubCell"/>
</dbReference>
<dbReference type="GO" id="GO:0045087">
    <property type="term" value="P:innate immune response"/>
    <property type="evidence" value="ECO:0007669"/>
    <property type="project" value="UniProtKB-KW"/>
</dbReference>
<dbReference type="FunFam" id="3.10.100.10:FF:000024">
    <property type="entry name" value="C-type lectin domain family 4 member A"/>
    <property type="match status" value="1"/>
</dbReference>
<keyword evidence="2" id="KW-1003">Cell membrane</keyword>
<evidence type="ECO:0000256" key="13">
    <source>
        <dbReference type="ARBA" id="ARBA00023157"/>
    </source>
</evidence>
<dbReference type="Gene3D" id="3.10.100.10">
    <property type="entry name" value="Mannose-Binding Protein A, subunit A"/>
    <property type="match status" value="1"/>
</dbReference>
<comment type="caution">
    <text evidence="17">The sequence shown here is derived from an EMBL/GenBank/DDBJ whole genome shotgun (WGS) entry which is preliminary data.</text>
</comment>
<evidence type="ECO:0000256" key="15">
    <source>
        <dbReference type="SAM" id="Phobius"/>
    </source>
</evidence>
<evidence type="ECO:0000256" key="14">
    <source>
        <dbReference type="ARBA" id="ARBA00023180"/>
    </source>
</evidence>
<keyword evidence="10 15" id="KW-1133">Transmembrane helix</keyword>
<keyword evidence="9" id="KW-0735">Signal-anchor</keyword>
<evidence type="ECO:0000256" key="11">
    <source>
        <dbReference type="ARBA" id="ARBA00023130"/>
    </source>
</evidence>
<dbReference type="InterPro" id="IPR050111">
    <property type="entry name" value="C-type_lectin/snaclec_domain"/>
</dbReference>
<feature type="domain" description="C-type lectin" evidence="16">
    <location>
        <begin position="80"/>
        <end position="196"/>
    </location>
</feature>
<reference evidence="17 18" key="1">
    <citation type="journal article" date="2020" name="Nature">
        <title>Six reference-quality genomes reveal evolution of bat adaptations.</title>
        <authorList>
            <person name="Jebb D."/>
            <person name="Huang Z."/>
            <person name="Pippel M."/>
            <person name="Hughes G.M."/>
            <person name="Lavrichenko K."/>
            <person name="Devanna P."/>
            <person name="Winkler S."/>
            <person name="Jermiin L.S."/>
            <person name="Skirmuntt E.C."/>
            <person name="Katzourakis A."/>
            <person name="Burkitt-Gray L."/>
            <person name="Ray D.A."/>
            <person name="Sullivan K.A.M."/>
            <person name="Roscito J.G."/>
            <person name="Kirilenko B.M."/>
            <person name="Davalos L.M."/>
            <person name="Corthals A.P."/>
            <person name="Power M.L."/>
            <person name="Jones G."/>
            <person name="Ransome R.D."/>
            <person name="Dechmann D.K.N."/>
            <person name="Locatelli A.G."/>
            <person name="Puechmaille S.J."/>
            <person name="Fedrigo O."/>
            <person name="Jarvis E.D."/>
            <person name="Hiller M."/>
            <person name="Vernes S.C."/>
            <person name="Myers E.W."/>
            <person name="Teeling E.C."/>
        </authorList>
    </citation>
    <scope>NUCLEOTIDE SEQUENCE [LARGE SCALE GENOMIC DNA]</scope>
    <source>
        <strain evidence="17">MRouAeg1</strain>
        <tissue evidence="17">Muscle</tissue>
    </source>
</reference>
<dbReference type="Proteomes" id="UP000593571">
    <property type="component" value="Unassembled WGS sequence"/>
</dbReference>
<dbReference type="PANTHER" id="PTHR22803">
    <property type="entry name" value="MANNOSE, PHOSPHOLIPASE, LECTIN RECEPTOR RELATED"/>
    <property type="match status" value="1"/>
</dbReference>
<dbReference type="GO" id="GO:0002250">
    <property type="term" value="P:adaptive immune response"/>
    <property type="evidence" value="ECO:0007669"/>
    <property type="project" value="UniProtKB-KW"/>
</dbReference>
<keyword evidence="7" id="KW-0106">Calcium</keyword>
<gene>
    <name evidence="17" type="ORF">HJG63_002977</name>
</gene>
<dbReference type="EMBL" id="JACASE010000002">
    <property type="protein sequence ID" value="KAF6494271.1"/>
    <property type="molecule type" value="Genomic_DNA"/>
</dbReference>
<evidence type="ECO:0000256" key="1">
    <source>
        <dbReference type="ARBA" id="ARBA00004401"/>
    </source>
</evidence>
<dbReference type="InterPro" id="IPR001304">
    <property type="entry name" value="C-type_lectin-like"/>
</dbReference>
<evidence type="ECO:0000256" key="6">
    <source>
        <dbReference type="ARBA" id="ARBA00022734"/>
    </source>
</evidence>
<dbReference type="InterPro" id="IPR018378">
    <property type="entry name" value="C-type_lectin_CS"/>
</dbReference>
<feature type="transmembrane region" description="Helical" evidence="15">
    <location>
        <begin position="45"/>
        <end position="66"/>
    </location>
</feature>
<evidence type="ECO:0000259" key="16">
    <source>
        <dbReference type="PROSITE" id="PS50041"/>
    </source>
</evidence>
<evidence type="ECO:0000313" key="17">
    <source>
        <dbReference type="EMBL" id="KAF6494271.1"/>
    </source>
</evidence>
<dbReference type="CDD" id="cd03590">
    <property type="entry name" value="CLECT_DC-SIGN_like"/>
    <property type="match status" value="1"/>
</dbReference>
<protein>
    <submittedName>
        <fullName evidence="17">C-type lectin domain family 4 member A</fullName>
    </submittedName>
</protein>
<evidence type="ECO:0000256" key="4">
    <source>
        <dbReference type="ARBA" id="ARBA00022692"/>
    </source>
</evidence>
<keyword evidence="6 17" id="KW-0430">Lectin</keyword>
<dbReference type="GO" id="GO:0030246">
    <property type="term" value="F:carbohydrate binding"/>
    <property type="evidence" value="ECO:0007669"/>
    <property type="project" value="UniProtKB-KW"/>
</dbReference>
<name>A0A7J8JCM0_ROUAE</name>
<organism evidence="17 18">
    <name type="scientific">Rousettus aegyptiacus</name>
    <name type="common">Egyptian fruit bat</name>
    <name type="synonym">Pteropus aegyptiacus</name>
    <dbReference type="NCBI Taxonomy" id="9407"/>
    <lineage>
        <taxon>Eukaryota</taxon>
        <taxon>Metazoa</taxon>
        <taxon>Chordata</taxon>
        <taxon>Craniata</taxon>
        <taxon>Vertebrata</taxon>
        <taxon>Euteleostomi</taxon>
        <taxon>Mammalia</taxon>
        <taxon>Eutheria</taxon>
        <taxon>Laurasiatheria</taxon>
        <taxon>Chiroptera</taxon>
        <taxon>Yinpterochiroptera</taxon>
        <taxon>Pteropodoidea</taxon>
        <taxon>Pteropodidae</taxon>
        <taxon>Rousettinae</taxon>
        <taxon>Rousettus</taxon>
    </lineage>
</organism>
<dbReference type="GO" id="GO:0046872">
    <property type="term" value="F:metal ion binding"/>
    <property type="evidence" value="ECO:0007669"/>
    <property type="project" value="UniProtKB-KW"/>
</dbReference>
<keyword evidence="12 15" id="KW-0472">Membrane</keyword>
<evidence type="ECO:0000256" key="2">
    <source>
        <dbReference type="ARBA" id="ARBA00022475"/>
    </source>
</evidence>
<keyword evidence="11" id="KW-1064">Adaptive immunity</keyword>
<proteinExistence type="predicted"/>
<keyword evidence="8" id="KW-0391">Immunity</keyword>
<evidence type="ECO:0000256" key="8">
    <source>
        <dbReference type="ARBA" id="ARBA00022859"/>
    </source>
</evidence>
<dbReference type="Pfam" id="PF00059">
    <property type="entry name" value="Lectin_C"/>
    <property type="match status" value="1"/>
</dbReference>
<dbReference type="InterPro" id="IPR033989">
    <property type="entry name" value="CD209-like_CTLD"/>
</dbReference>
<keyword evidence="13" id="KW-1015">Disulfide bond</keyword>
<keyword evidence="3" id="KW-0399">Innate immunity</keyword>